<feature type="compositionally biased region" description="Basic and acidic residues" evidence="1">
    <location>
        <begin position="348"/>
        <end position="369"/>
    </location>
</feature>
<sequence length="397" mass="45816">MSSLLSLKHNENNTNDSFKGDDSPPYRSRYSDRYKSLLINSPLRDPFEDLSKRTITTCPSTSEKRIKPTYNEEYTKDTLNNEDQVKEVEIKEKVSSKEIHSDQRHTESKAEFKQKAIEKEIHSDQKQARNKLAEIKQRIINKEMHSEKRHAKISQIEQKKLEPEVPHYMQGTRAFENRLSSKKEEQKRKNVLKPCPGGGITKRVGTSKIPKYKSTTTINAIEDIKNEMLPEDTYVSMAERIKLFEKGLGNGSNKPPVPRPMTTNPNLKKAKRDNTDEQSIASQASTRSKSTQSSEKSNAPSYARGTISTLSRSNTITKEDRNRQGKQVEKKEQKLTEFKPFRFATSERAQHHEEAFKEKLKLWKSKEAEQASQQQNKRGSKRKFEDDSEPASRKKRS</sequence>
<evidence type="ECO:0000313" key="2">
    <source>
        <dbReference type="EMBL" id="KAG1541587.1"/>
    </source>
</evidence>
<evidence type="ECO:0000313" key="3">
    <source>
        <dbReference type="Proteomes" id="UP000717996"/>
    </source>
</evidence>
<proteinExistence type="predicted"/>
<comment type="caution">
    <text evidence="2">The sequence shown here is derived from an EMBL/GenBank/DDBJ whole genome shotgun (WGS) entry which is preliminary data.</text>
</comment>
<accession>A0A9P6Y7V0</accession>
<feature type="region of interest" description="Disordered" evidence="1">
    <location>
        <begin position="1"/>
        <end position="51"/>
    </location>
</feature>
<feature type="region of interest" description="Disordered" evidence="1">
    <location>
        <begin position="91"/>
        <end position="112"/>
    </location>
</feature>
<organism evidence="2 3">
    <name type="scientific">Rhizopus oryzae</name>
    <name type="common">Mucormycosis agent</name>
    <name type="synonym">Rhizopus arrhizus var. delemar</name>
    <dbReference type="NCBI Taxonomy" id="64495"/>
    <lineage>
        <taxon>Eukaryota</taxon>
        <taxon>Fungi</taxon>
        <taxon>Fungi incertae sedis</taxon>
        <taxon>Mucoromycota</taxon>
        <taxon>Mucoromycotina</taxon>
        <taxon>Mucoromycetes</taxon>
        <taxon>Mucorales</taxon>
        <taxon>Mucorineae</taxon>
        <taxon>Rhizopodaceae</taxon>
        <taxon>Rhizopus</taxon>
    </lineage>
</organism>
<evidence type="ECO:0000256" key="1">
    <source>
        <dbReference type="SAM" id="MobiDB-lite"/>
    </source>
</evidence>
<name>A0A9P6Y7V0_RHIOR</name>
<dbReference type="OrthoDB" id="2290389at2759"/>
<feature type="compositionally biased region" description="Basic and acidic residues" evidence="1">
    <location>
        <begin position="18"/>
        <end position="35"/>
    </location>
</feature>
<feature type="region of interest" description="Disordered" evidence="1">
    <location>
        <begin position="180"/>
        <end position="204"/>
    </location>
</feature>
<feature type="compositionally biased region" description="Polar residues" evidence="1">
    <location>
        <begin position="277"/>
        <end position="316"/>
    </location>
</feature>
<reference evidence="2" key="1">
    <citation type="journal article" date="2020" name="Microb. Genom.">
        <title>Genetic diversity of clinical and environmental Mucorales isolates obtained from an investigation of mucormycosis cases among solid organ transplant recipients.</title>
        <authorList>
            <person name="Nguyen M.H."/>
            <person name="Kaul D."/>
            <person name="Muto C."/>
            <person name="Cheng S.J."/>
            <person name="Richter R.A."/>
            <person name="Bruno V.M."/>
            <person name="Liu G."/>
            <person name="Beyhan S."/>
            <person name="Sundermann A.J."/>
            <person name="Mounaud S."/>
            <person name="Pasculle A.W."/>
            <person name="Nierman W.C."/>
            <person name="Driscoll E."/>
            <person name="Cumbie R."/>
            <person name="Clancy C.J."/>
            <person name="Dupont C.L."/>
        </authorList>
    </citation>
    <scope>NUCLEOTIDE SEQUENCE</scope>
    <source>
        <strain evidence="2">GL16</strain>
    </source>
</reference>
<dbReference type="AlphaFoldDB" id="A0A9P6Y7V0"/>
<dbReference type="Proteomes" id="UP000717996">
    <property type="component" value="Unassembled WGS sequence"/>
</dbReference>
<feature type="region of interest" description="Disordered" evidence="1">
    <location>
        <begin position="246"/>
        <end position="397"/>
    </location>
</feature>
<feature type="compositionally biased region" description="Basic and acidic residues" evidence="1">
    <location>
        <begin position="317"/>
        <end position="340"/>
    </location>
</feature>
<protein>
    <submittedName>
        <fullName evidence="2">Uncharacterized protein</fullName>
    </submittedName>
</protein>
<dbReference type="EMBL" id="JAANIT010001211">
    <property type="protein sequence ID" value="KAG1541587.1"/>
    <property type="molecule type" value="Genomic_DNA"/>
</dbReference>
<gene>
    <name evidence="2" type="ORF">G6F51_007804</name>
</gene>